<proteinExistence type="predicted"/>
<dbReference type="EMBL" id="PDCK01000043">
    <property type="protein sequence ID" value="PRQ28852.1"/>
    <property type="molecule type" value="Genomic_DNA"/>
</dbReference>
<reference evidence="1 2" key="1">
    <citation type="journal article" date="2018" name="Nat. Genet.">
        <title>The Rosa genome provides new insights in the design of modern roses.</title>
        <authorList>
            <person name="Bendahmane M."/>
        </authorList>
    </citation>
    <scope>NUCLEOTIDE SEQUENCE [LARGE SCALE GENOMIC DNA]</scope>
    <source>
        <strain evidence="2">cv. Old Blush</strain>
    </source>
</reference>
<gene>
    <name evidence="1" type="ORF">RchiOBHm_Chr5g0007481</name>
</gene>
<protein>
    <submittedName>
        <fullName evidence="1">Uncharacterized protein</fullName>
    </submittedName>
</protein>
<name>A0A2P6Q3U6_ROSCH</name>
<organism evidence="1 2">
    <name type="scientific">Rosa chinensis</name>
    <name type="common">China rose</name>
    <dbReference type="NCBI Taxonomy" id="74649"/>
    <lineage>
        <taxon>Eukaryota</taxon>
        <taxon>Viridiplantae</taxon>
        <taxon>Streptophyta</taxon>
        <taxon>Embryophyta</taxon>
        <taxon>Tracheophyta</taxon>
        <taxon>Spermatophyta</taxon>
        <taxon>Magnoliopsida</taxon>
        <taxon>eudicotyledons</taxon>
        <taxon>Gunneridae</taxon>
        <taxon>Pentapetalae</taxon>
        <taxon>rosids</taxon>
        <taxon>fabids</taxon>
        <taxon>Rosales</taxon>
        <taxon>Rosaceae</taxon>
        <taxon>Rosoideae</taxon>
        <taxon>Rosoideae incertae sedis</taxon>
        <taxon>Rosa</taxon>
    </lineage>
</organism>
<sequence>MNMGFVGSLSWVNAIGRKKCRSLFWRMRAALKRAMKNSGKQRRFMFQYDPSSYALNFDDGCWKLGEGGACALRPAKLQEHSDINNTLWVCVLLVKSE</sequence>
<accession>A0A2P6Q3U6</accession>
<dbReference type="PANTHER" id="PTHR34538">
    <property type="entry name" value="EXPRESSED PROTEIN"/>
    <property type="match status" value="1"/>
</dbReference>
<evidence type="ECO:0000313" key="2">
    <source>
        <dbReference type="Proteomes" id="UP000238479"/>
    </source>
</evidence>
<dbReference type="Gramene" id="PRQ28852">
    <property type="protein sequence ID" value="PRQ28852"/>
    <property type="gene ID" value="RchiOBHm_Chr5g0007481"/>
</dbReference>
<dbReference type="AlphaFoldDB" id="A0A2P6Q3U6"/>
<keyword evidence="2" id="KW-1185">Reference proteome</keyword>
<dbReference type="Proteomes" id="UP000238479">
    <property type="component" value="Chromosome 5"/>
</dbReference>
<dbReference type="PANTHER" id="PTHR34538:SF10">
    <property type="entry name" value="GENOME ASSEMBLY, CHROMOSOME: A06"/>
    <property type="match status" value="1"/>
</dbReference>
<dbReference type="OMA" id="INNTTWI"/>
<evidence type="ECO:0000313" key="1">
    <source>
        <dbReference type="EMBL" id="PRQ28852.1"/>
    </source>
</evidence>
<comment type="caution">
    <text evidence="1">The sequence shown here is derived from an EMBL/GenBank/DDBJ whole genome shotgun (WGS) entry which is preliminary data.</text>
</comment>
<dbReference type="STRING" id="74649.A0A2P6Q3U6"/>